<name>A0A1Q9DCQ4_SYMMI</name>
<feature type="region of interest" description="Disordered" evidence="1">
    <location>
        <begin position="1"/>
        <end position="31"/>
    </location>
</feature>
<dbReference type="Proteomes" id="UP000186817">
    <property type="component" value="Unassembled WGS sequence"/>
</dbReference>
<evidence type="ECO:0000313" key="2">
    <source>
        <dbReference type="EMBL" id="OLP92895.1"/>
    </source>
</evidence>
<evidence type="ECO:0000313" key="3">
    <source>
        <dbReference type="Proteomes" id="UP000186817"/>
    </source>
</evidence>
<dbReference type="EMBL" id="LSRX01000603">
    <property type="protein sequence ID" value="OLP92895.1"/>
    <property type="molecule type" value="Genomic_DNA"/>
</dbReference>
<evidence type="ECO:0000256" key="1">
    <source>
        <dbReference type="SAM" id="MobiDB-lite"/>
    </source>
</evidence>
<reference evidence="2 3" key="1">
    <citation type="submission" date="2016-02" db="EMBL/GenBank/DDBJ databases">
        <title>Genome analysis of coral dinoflagellate symbionts highlights evolutionary adaptations to a symbiotic lifestyle.</title>
        <authorList>
            <person name="Aranda M."/>
            <person name="Li Y."/>
            <person name="Liew Y.J."/>
            <person name="Baumgarten S."/>
            <person name="Simakov O."/>
            <person name="Wilson M."/>
            <person name="Piel J."/>
            <person name="Ashoor H."/>
            <person name="Bougouffa S."/>
            <person name="Bajic V.B."/>
            <person name="Ryu T."/>
            <person name="Ravasi T."/>
            <person name="Bayer T."/>
            <person name="Micklem G."/>
            <person name="Kim H."/>
            <person name="Bhak J."/>
            <person name="Lajeunesse T.C."/>
            <person name="Voolstra C.R."/>
        </authorList>
    </citation>
    <scope>NUCLEOTIDE SEQUENCE [LARGE SCALE GENOMIC DNA]</scope>
    <source>
        <strain evidence="2 3">CCMP2467</strain>
    </source>
</reference>
<organism evidence="2 3">
    <name type="scientific">Symbiodinium microadriaticum</name>
    <name type="common">Dinoflagellate</name>
    <name type="synonym">Zooxanthella microadriatica</name>
    <dbReference type="NCBI Taxonomy" id="2951"/>
    <lineage>
        <taxon>Eukaryota</taxon>
        <taxon>Sar</taxon>
        <taxon>Alveolata</taxon>
        <taxon>Dinophyceae</taxon>
        <taxon>Suessiales</taxon>
        <taxon>Symbiodiniaceae</taxon>
        <taxon>Symbiodinium</taxon>
    </lineage>
</organism>
<accession>A0A1Q9DCQ4</accession>
<keyword evidence="3" id="KW-1185">Reference proteome</keyword>
<feature type="region of interest" description="Disordered" evidence="1">
    <location>
        <begin position="45"/>
        <end position="89"/>
    </location>
</feature>
<sequence length="197" mass="20994">MCNTAESMGDYPTIGRARNCAPPGLSDSKTRNSELRRDFAAFVNPNVSVGPRDGHEPPLSKLGVVTLPAGSAAGGGGEHPKPKEPQPPLPTNAYTAEHRHGHDTGFETCKHVNVEHHSFQGGKVTPTEPVPDPKMSRSFLLVLTASWKSYVTGWLLSKIDTIPRTSPTPLRPFACQPGSVWLSPADNSGPEVVVTAA</sequence>
<comment type="caution">
    <text evidence="2">The sequence shown here is derived from an EMBL/GenBank/DDBJ whole genome shotgun (WGS) entry which is preliminary data.</text>
</comment>
<protein>
    <submittedName>
        <fullName evidence="2">Uncharacterized protein</fullName>
    </submittedName>
</protein>
<gene>
    <name evidence="2" type="ORF">AK812_SmicGene25252</name>
</gene>
<proteinExistence type="predicted"/>
<dbReference type="AlphaFoldDB" id="A0A1Q9DCQ4"/>